<dbReference type="Pfam" id="PF14055">
    <property type="entry name" value="NVEALA"/>
    <property type="match status" value="1"/>
</dbReference>
<gene>
    <name evidence="1" type="ORF">DWW14_24695</name>
</gene>
<dbReference type="EMBL" id="QRZC01000090">
    <property type="protein sequence ID" value="RGV31577.1"/>
    <property type="molecule type" value="Genomic_DNA"/>
</dbReference>
<accession>A0A412WW10</accession>
<dbReference type="Proteomes" id="UP000285343">
    <property type="component" value="Unassembled WGS sequence"/>
</dbReference>
<comment type="caution">
    <text evidence="1">The sequence shown here is derived from an EMBL/GenBank/DDBJ whole genome shotgun (WGS) entry which is preliminary data.</text>
</comment>
<evidence type="ECO:0000313" key="1">
    <source>
        <dbReference type="EMBL" id="RGV31577.1"/>
    </source>
</evidence>
<proteinExistence type="predicted"/>
<organism evidence="1 2">
    <name type="scientific">Bacteroides uniformis</name>
    <dbReference type="NCBI Taxonomy" id="820"/>
    <lineage>
        <taxon>Bacteria</taxon>
        <taxon>Pseudomonadati</taxon>
        <taxon>Bacteroidota</taxon>
        <taxon>Bacteroidia</taxon>
        <taxon>Bacteroidales</taxon>
        <taxon>Bacteroidaceae</taxon>
        <taxon>Bacteroides</taxon>
    </lineage>
</organism>
<evidence type="ECO:0008006" key="3">
    <source>
        <dbReference type="Google" id="ProtNLM"/>
    </source>
</evidence>
<dbReference type="AlphaFoldDB" id="A0A412WW10"/>
<name>A0A412WW10_BACUN</name>
<reference evidence="1 2" key="1">
    <citation type="submission" date="2018-08" db="EMBL/GenBank/DDBJ databases">
        <title>A genome reference for cultivated species of the human gut microbiota.</title>
        <authorList>
            <person name="Zou Y."/>
            <person name="Xue W."/>
            <person name="Luo G."/>
        </authorList>
    </citation>
    <scope>NUCLEOTIDE SEQUENCE [LARGE SCALE GENOMIC DNA]</scope>
    <source>
        <strain evidence="1 2">AF14-42</strain>
    </source>
</reference>
<protein>
    <recommendedName>
        <fullName evidence="3">NVEALA family protein</fullName>
    </recommendedName>
</protein>
<dbReference type="InterPro" id="IPR025905">
    <property type="entry name" value="NVEALA"/>
</dbReference>
<dbReference type="RefSeq" id="WP_117867355.1">
    <property type="nucleotide sequence ID" value="NZ_QRZC01000090.1"/>
</dbReference>
<sequence length="91" mass="9467">MEKKLMKATVVAVFVVSASLGLHVSQRNSAKMSDLVLANIEALATGESGGQTLKCYKTVSSGGGGMMTHVTYCGTCSAVLANAYSDSWQCN</sequence>
<evidence type="ECO:0000313" key="2">
    <source>
        <dbReference type="Proteomes" id="UP000285343"/>
    </source>
</evidence>